<dbReference type="EMBL" id="JZBS01003065">
    <property type="protein sequence ID" value="KKK16246.1"/>
    <property type="molecule type" value="Genomic_DNA"/>
</dbReference>
<evidence type="ECO:0000313" key="4">
    <source>
        <dbReference type="EMBL" id="KKK16246.1"/>
    </source>
</evidence>
<dbReference type="PROSITE" id="PS50003">
    <property type="entry name" value="PH_DOMAIN"/>
    <property type="match status" value="1"/>
</dbReference>
<dbReference type="InterPro" id="IPR001660">
    <property type="entry name" value="SAM"/>
</dbReference>
<protein>
    <recommendedName>
        <fullName evidence="6">SAM and PH domain protein</fullName>
    </recommendedName>
</protein>
<evidence type="ECO:0000313" key="5">
    <source>
        <dbReference type="Proteomes" id="UP000034291"/>
    </source>
</evidence>
<feature type="region of interest" description="Disordered" evidence="1">
    <location>
        <begin position="249"/>
        <end position="273"/>
    </location>
</feature>
<evidence type="ECO:0000256" key="1">
    <source>
        <dbReference type="SAM" id="MobiDB-lite"/>
    </source>
</evidence>
<dbReference type="SUPFAM" id="SSF50729">
    <property type="entry name" value="PH domain-like"/>
    <property type="match status" value="1"/>
</dbReference>
<feature type="region of interest" description="Disordered" evidence="1">
    <location>
        <begin position="28"/>
        <end position="70"/>
    </location>
</feature>
<dbReference type="Gene3D" id="2.30.29.30">
    <property type="entry name" value="Pleckstrin-homology domain (PH domain)/Phosphotyrosine-binding domain (PTB)"/>
    <property type="match status" value="1"/>
</dbReference>
<feature type="compositionally biased region" description="Acidic residues" evidence="1">
    <location>
        <begin position="44"/>
        <end position="54"/>
    </location>
</feature>
<dbReference type="SUPFAM" id="SSF47769">
    <property type="entry name" value="SAM/Pointed domain"/>
    <property type="match status" value="1"/>
</dbReference>
<dbReference type="Pfam" id="PF07647">
    <property type="entry name" value="SAM_2"/>
    <property type="match status" value="1"/>
</dbReference>
<dbReference type="Proteomes" id="UP000034291">
    <property type="component" value="Unassembled WGS sequence"/>
</dbReference>
<dbReference type="PROSITE" id="PS50105">
    <property type="entry name" value="SAM_DOMAIN"/>
    <property type="match status" value="1"/>
</dbReference>
<evidence type="ECO:0008006" key="6">
    <source>
        <dbReference type="Google" id="ProtNLM"/>
    </source>
</evidence>
<reference evidence="4 5" key="1">
    <citation type="submission" date="2015-02" db="EMBL/GenBank/DDBJ databases">
        <title>Draft Genome Sequences of Two Closely-Related Aflatoxigenic Aspergillus Species Obtained from the Cote d'Ivoire.</title>
        <authorList>
            <person name="Moore G.G."/>
            <person name="Beltz S.B."/>
            <person name="Mack B.M."/>
        </authorList>
    </citation>
    <scope>NUCLEOTIDE SEQUENCE [LARGE SCALE GENOMIC DNA]</scope>
    <source>
        <strain evidence="4 5">SRRC1468</strain>
    </source>
</reference>
<accession>A0A0F8UZP8</accession>
<dbReference type="Gene3D" id="1.10.150.50">
    <property type="entry name" value="Transcription Factor, Ets-1"/>
    <property type="match status" value="1"/>
</dbReference>
<gene>
    <name evidence="4" type="ORF">ARAM_006283</name>
</gene>
<organism evidence="4 5">
    <name type="scientific">Aspergillus rambellii</name>
    <dbReference type="NCBI Taxonomy" id="308745"/>
    <lineage>
        <taxon>Eukaryota</taxon>
        <taxon>Fungi</taxon>
        <taxon>Dikarya</taxon>
        <taxon>Ascomycota</taxon>
        <taxon>Pezizomycotina</taxon>
        <taxon>Eurotiomycetes</taxon>
        <taxon>Eurotiomycetidae</taxon>
        <taxon>Eurotiales</taxon>
        <taxon>Aspergillaceae</taxon>
        <taxon>Aspergillus</taxon>
        <taxon>Aspergillus subgen. Nidulantes</taxon>
    </lineage>
</organism>
<dbReference type="Pfam" id="PF00169">
    <property type="entry name" value="PH"/>
    <property type="match status" value="1"/>
</dbReference>
<sequence length="821" mass="91185">MLSSQEFQSSLDYIKAQEKLSFLPAKAKATPRYRSRSALSDSTEILDTDYDSDSAEGYSDSSPYRSGDSLVAESVTTISTPDELKTPDSTGLTAFHFHIDENPVKGPVGPHLFRASEDSIELRQQLNLDWTVENPQEGATTPFYYTASKFEPLRKDTPVPDYGAAPPIVENRPPTAQTEPREDDAVNWSPNDVVQWMQKLGFEDSIIEKFFINDISGSILLELHAEDLKELDIPSFGKRHQLMTHIRQLRRNSSNSSPQSCESLSTPDPSLRLNAATPQTTAAYVGVEDNSSSLDERCRSRSESEPSGHKHTRNKKRGRRGIDVAPEDSVSIVAIEQLLPKLHTCSKGENCRKWQKQQVKLARLAKDVPIECLGGAILVTGDPGNPATAQALARTPKSDVTPSLVASSDIMGPSHAISLQFSHEKLNGVQPRDPQENVRNFLNFHRLSALQPATDAATSPTEHPTCPESPEPAKANPTLADNLRHLPKLRIPSMYDSNESAYSPSYSAQRTVTPSILRNRLQFHQSDMAKSPQLYGSGLSPSDFYRDDPHYGQSTPLSEVDGPITAIPLGPVARDCSQSVPPDMRFGGHYAQQAPDPIERPLSTRTDHHRRMHSAINGQNPQPLRSVDERLPLPPIETPEDLERTPRAPHCRVNPFSRGGQHANDIIHSGWMKKRKTTKLIRHEWEGRHFTLRGTQLSMYPDEDASRRDSKALQNIDVDDYAVACSSLASNSKLTAAFKKTVLKRNIDPRGETAFAFSLIPAPNNNGVDRKSFLTNGPKPHHFAVKTRDERIDWMRELMLAKALKRGRECGDSLNLNGAPF</sequence>
<dbReference type="InterPro" id="IPR001849">
    <property type="entry name" value="PH_domain"/>
</dbReference>
<feature type="region of interest" description="Disordered" evidence="1">
    <location>
        <begin position="288"/>
        <end position="324"/>
    </location>
</feature>
<dbReference type="InterPro" id="IPR013761">
    <property type="entry name" value="SAM/pointed_sf"/>
</dbReference>
<keyword evidence="5" id="KW-1185">Reference proteome</keyword>
<feature type="region of interest" description="Disordered" evidence="1">
    <location>
        <begin position="452"/>
        <end position="478"/>
    </location>
</feature>
<feature type="compositionally biased region" description="Low complexity" evidence="1">
    <location>
        <begin position="253"/>
        <end position="265"/>
    </location>
</feature>
<dbReference type="AlphaFoldDB" id="A0A0F8UZP8"/>
<feature type="domain" description="SAM" evidence="3">
    <location>
        <begin position="188"/>
        <end position="252"/>
    </location>
</feature>
<feature type="compositionally biased region" description="Basic residues" evidence="1">
    <location>
        <begin position="309"/>
        <end position="319"/>
    </location>
</feature>
<proteinExistence type="predicted"/>
<dbReference type="CDD" id="cd09535">
    <property type="entry name" value="SAM_BOI-like_fungal"/>
    <property type="match status" value="1"/>
</dbReference>
<dbReference type="SMART" id="SM00233">
    <property type="entry name" value="PH"/>
    <property type="match status" value="1"/>
</dbReference>
<comment type="caution">
    <text evidence="4">The sequence shown here is derived from an EMBL/GenBank/DDBJ whole genome shotgun (WGS) entry which is preliminary data.</text>
</comment>
<feature type="compositionally biased region" description="Basic and acidic residues" evidence="1">
    <location>
        <begin position="294"/>
        <end position="308"/>
    </location>
</feature>
<feature type="region of interest" description="Disordered" evidence="1">
    <location>
        <begin position="637"/>
        <end position="659"/>
    </location>
</feature>
<evidence type="ECO:0000259" key="2">
    <source>
        <dbReference type="PROSITE" id="PS50003"/>
    </source>
</evidence>
<evidence type="ECO:0000259" key="3">
    <source>
        <dbReference type="PROSITE" id="PS50105"/>
    </source>
</evidence>
<feature type="region of interest" description="Disordered" evidence="1">
    <location>
        <begin position="164"/>
        <end position="187"/>
    </location>
</feature>
<dbReference type="InterPro" id="IPR011993">
    <property type="entry name" value="PH-like_dom_sf"/>
</dbReference>
<dbReference type="OrthoDB" id="422827at2759"/>
<dbReference type="SMART" id="SM00454">
    <property type="entry name" value="SAM"/>
    <property type="match status" value="1"/>
</dbReference>
<name>A0A0F8UZP8_9EURO</name>
<feature type="domain" description="PH" evidence="2">
    <location>
        <begin position="665"/>
        <end position="803"/>
    </location>
</feature>